<accession>A0A430UIS5</accession>
<proteinExistence type="predicted"/>
<dbReference type="Pfam" id="PF01345">
    <property type="entry name" value="DUF11"/>
    <property type="match status" value="1"/>
</dbReference>
<dbReference type="Gene3D" id="2.60.40.740">
    <property type="match status" value="1"/>
</dbReference>
<reference evidence="3 4" key="1">
    <citation type="journal article" date="2019" name="Extremophiles">
        <title>Biogeography of thermophiles and predominance of Thermus scotoductus in domestic water heaters.</title>
        <authorList>
            <person name="Wilpiszeski R.L."/>
            <person name="Zhang Z."/>
            <person name="House C.H."/>
        </authorList>
    </citation>
    <scope>NUCLEOTIDE SEQUENCE [LARGE SCALE GENOMIC DNA]</scope>
    <source>
        <strain evidence="3 4">16_S16</strain>
    </source>
</reference>
<dbReference type="NCBIfam" id="TIGR01451">
    <property type="entry name" value="B_ant_repeat"/>
    <property type="match status" value="1"/>
</dbReference>
<evidence type="ECO:0000259" key="2">
    <source>
        <dbReference type="Pfam" id="PF01345"/>
    </source>
</evidence>
<evidence type="ECO:0000256" key="1">
    <source>
        <dbReference type="SAM" id="MobiDB-lite"/>
    </source>
</evidence>
<dbReference type="Proteomes" id="UP000288347">
    <property type="component" value="Unassembled WGS sequence"/>
</dbReference>
<protein>
    <recommendedName>
        <fullName evidence="2">DUF11 domain-containing protein</fullName>
    </recommendedName>
</protein>
<evidence type="ECO:0000313" key="3">
    <source>
        <dbReference type="EMBL" id="RTI02250.1"/>
    </source>
</evidence>
<name>A0A430UIS5_THESC</name>
<dbReference type="EMBL" id="PEMH01000063">
    <property type="protein sequence ID" value="RTI02250.1"/>
    <property type="molecule type" value="Genomic_DNA"/>
</dbReference>
<gene>
    <name evidence="3" type="ORF">CSW29_02820</name>
</gene>
<evidence type="ECO:0000313" key="4">
    <source>
        <dbReference type="Proteomes" id="UP000288347"/>
    </source>
</evidence>
<dbReference type="InterPro" id="IPR001434">
    <property type="entry name" value="OmcB-like_DUF11"/>
</dbReference>
<feature type="compositionally biased region" description="Polar residues" evidence="1">
    <location>
        <begin position="317"/>
        <end position="333"/>
    </location>
</feature>
<comment type="caution">
    <text evidence="3">The sequence shown here is derived from an EMBL/GenBank/DDBJ whole genome shotgun (WGS) entry which is preliminary data.</text>
</comment>
<organism evidence="3 4">
    <name type="scientific">Thermus scotoductus</name>
    <dbReference type="NCBI Taxonomy" id="37636"/>
    <lineage>
        <taxon>Bacteria</taxon>
        <taxon>Thermotogati</taxon>
        <taxon>Deinococcota</taxon>
        <taxon>Deinococci</taxon>
        <taxon>Thermales</taxon>
        <taxon>Thermaceae</taxon>
        <taxon>Thermus</taxon>
    </lineage>
</organism>
<dbReference type="AlphaFoldDB" id="A0A430UIS5"/>
<feature type="domain" description="DUF11" evidence="2">
    <location>
        <begin position="607"/>
        <end position="697"/>
    </location>
</feature>
<sequence length="716" mass="74147">MSWLNKCLGSNLGYITYTISGSNNGGSPAKGITITLDNATATGILVSDVIPSGLIVQQMPTGSAGAGTVTFVYSTDGTTWSTLTSSNLPLTGNGTVAIGMFIKGSGDFFPVGAQYTFTFQAQVPANAPAGAAYANSATVRYNNGQNDQTLTSNSTTNTVAASYSVAVGPYGYPEGGATGSYQAGQYTVTRSGDSQSISSAYDGTQVIFRHTLKNTGNTSDSFSLSLSGTPTGWTCSFLAEDLATPISGPVGPVAAGGTYNFALRCSIPAGSTGGPFNLTVTATSQSDPTKSDTTSDSVNTLADGFRLDLFGGPQGGPDTQSKTTDGTNYTSDDSGPRPNLYLNPNTSLFPYANPGAQVVYRLRVQNLNPNGLADNYNLYANPTDVTQFNNRVASVIFYPDANNDGNPDGPAITNTGLVNANQTFYYLAVVTLKPDAPPGGAPFKFEARSFTNNEVDSADTEVWVNTVARVLLDPDRSGTVTSPGTIQYTHTLTNLSNAGATCNISGNGGSYGWTYQYSRDGTNWDSALSNVFVAANGGSLTIYVRVIVPAGQPIGRTDVNTVTASCTVGAATATDTATETTTVVGGELRLQKSAKTYKGSGPDVRSLDGSTAYPGDDIEYTVVAENIGTGNLTQAIVTDPLPAYTTFVSVSASISGFTGTILYSTDGSSWNTMAPSLSPGQSVYVAVDTNGDNTITNADVMPPGAKITITLRVRVQ</sequence>
<feature type="region of interest" description="Disordered" evidence="1">
    <location>
        <begin position="306"/>
        <end position="338"/>
    </location>
</feature>
<dbReference type="InterPro" id="IPR047589">
    <property type="entry name" value="DUF11_rpt"/>
</dbReference>